<keyword evidence="6" id="KW-0732">Signal</keyword>
<dbReference type="PANTHER" id="PTHR42852">
    <property type="entry name" value="THIOL:DISULFIDE INTERCHANGE PROTEIN DSBE"/>
    <property type="match status" value="1"/>
</dbReference>
<keyword evidence="5" id="KW-0175">Coiled coil</keyword>
<dbReference type="GO" id="GO:0017004">
    <property type="term" value="P:cytochrome complex assembly"/>
    <property type="evidence" value="ECO:0007669"/>
    <property type="project" value="UniProtKB-KW"/>
</dbReference>
<evidence type="ECO:0000313" key="8">
    <source>
        <dbReference type="EMBL" id="QIU93646.1"/>
    </source>
</evidence>
<dbReference type="RefSeq" id="WP_167960980.1">
    <property type="nucleotide sequence ID" value="NZ_CP050831.1"/>
</dbReference>
<dbReference type="InterPro" id="IPR013766">
    <property type="entry name" value="Thioredoxin_domain"/>
</dbReference>
<dbReference type="Pfam" id="PF00578">
    <property type="entry name" value="AhpC-TSA"/>
    <property type="match status" value="1"/>
</dbReference>
<keyword evidence="3" id="KW-1015">Disulfide bond</keyword>
<protein>
    <submittedName>
        <fullName evidence="8">AhpC/TSA family protein</fullName>
    </submittedName>
</protein>
<evidence type="ECO:0000256" key="4">
    <source>
        <dbReference type="ARBA" id="ARBA00023284"/>
    </source>
</evidence>
<dbReference type="PROSITE" id="PS00194">
    <property type="entry name" value="THIOREDOXIN_1"/>
    <property type="match status" value="1"/>
</dbReference>
<evidence type="ECO:0000256" key="2">
    <source>
        <dbReference type="ARBA" id="ARBA00022748"/>
    </source>
</evidence>
<dbReference type="KEGG" id="bfc:BacF7301_05550"/>
<organism evidence="8 9">
    <name type="scientific">Bacteroides faecium</name>
    <dbReference type="NCBI Taxonomy" id="2715212"/>
    <lineage>
        <taxon>Bacteria</taxon>
        <taxon>Pseudomonadati</taxon>
        <taxon>Bacteroidota</taxon>
        <taxon>Bacteroidia</taxon>
        <taxon>Bacteroidales</taxon>
        <taxon>Bacteroidaceae</taxon>
        <taxon>Bacteroides</taxon>
    </lineage>
</organism>
<dbReference type="GO" id="GO:0030313">
    <property type="term" value="C:cell envelope"/>
    <property type="evidence" value="ECO:0007669"/>
    <property type="project" value="UniProtKB-SubCell"/>
</dbReference>
<dbReference type="PANTHER" id="PTHR42852:SF6">
    <property type="entry name" value="THIOL:DISULFIDE INTERCHANGE PROTEIN DSBE"/>
    <property type="match status" value="1"/>
</dbReference>
<dbReference type="InterPro" id="IPR025380">
    <property type="entry name" value="DUF4369"/>
</dbReference>
<dbReference type="InterPro" id="IPR050553">
    <property type="entry name" value="Thioredoxin_ResA/DsbE_sf"/>
</dbReference>
<keyword evidence="9" id="KW-1185">Reference proteome</keyword>
<name>A0A6H0KJN4_9BACE</name>
<evidence type="ECO:0000256" key="5">
    <source>
        <dbReference type="SAM" id="Coils"/>
    </source>
</evidence>
<dbReference type="InterPro" id="IPR017937">
    <property type="entry name" value="Thioredoxin_CS"/>
</dbReference>
<gene>
    <name evidence="8" type="ORF">BacF7301_05550</name>
</gene>
<keyword evidence="2" id="KW-0201">Cytochrome c-type biogenesis</keyword>
<accession>A0A6H0KJN4</accession>
<dbReference type="AlphaFoldDB" id="A0A6H0KJN4"/>
<reference evidence="8 9" key="1">
    <citation type="submission" date="2020-03" db="EMBL/GenBank/DDBJ databases">
        <title>Genomic analysis of Bacteroides faecium CBA7301.</title>
        <authorList>
            <person name="Kim J."/>
            <person name="Roh S.W."/>
        </authorList>
    </citation>
    <scope>NUCLEOTIDE SEQUENCE [LARGE SCALE GENOMIC DNA]</scope>
    <source>
        <strain evidence="8 9">CBA7301</strain>
    </source>
</reference>
<dbReference type="GO" id="GO:0016491">
    <property type="term" value="F:oxidoreductase activity"/>
    <property type="evidence" value="ECO:0007669"/>
    <property type="project" value="InterPro"/>
</dbReference>
<dbReference type="SUPFAM" id="SSF52833">
    <property type="entry name" value="Thioredoxin-like"/>
    <property type="match status" value="1"/>
</dbReference>
<dbReference type="Pfam" id="PF14289">
    <property type="entry name" value="DUF4369"/>
    <property type="match status" value="1"/>
</dbReference>
<proteinExistence type="predicted"/>
<dbReference type="GO" id="GO:0016209">
    <property type="term" value="F:antioxidant activity"/>
    <property type="evidence" value="ECO:0007669"/>
    <property type="project" value="InterPro"/>
</dbReference>
<dbReference type="Gene3D" id="3.40.30.10">
    <property type="entry name" value="Glutaredoxin"/>
    <property type="match status" value="1"/>
</dbReference>
<evidence type="ECO:0000259" key="7">
    <source>
        <dbReference type="PROSITE" id="PS51352"/>
    </source>
</evidence>
<feature type="signal peptide" evidence="6">
    <location>
        <begin position="1"/>
        <end position="19"/>
    </location>
</feature>
<evidence type="ECO:0000256" key="3">
    <source>
        <dbReference type="ARBA" id="ARBA00023157"/>
    </source>
</evidence>
<feature type="domain" description="Thioredoxin" evidence="7">
    <location>
        <begin position="218"/>
        <end position="358"/>
    </location>
</feature>
<dbReference type="InterPro" id="IPR036249">
    <property type="entry name" value="Thioredoxin-like_sf"/>
</dbReference>
<evidence type="ECO:0000313" key="9">
    <source>
        <dbReference type="Proteomes" id="UP000501780"/>
    </source>
</evidence>
<evidence type="ECO:0000256" key="6">
    <source>
        <dbReference type="SAM" id="SignalP"/>
    </source>
</evidence>
<dbReference type="EMBL" id="CP050831">
    <property type="protein sequence ID" value="QIU93646.1"/>
    <property type="molecule type" value="Genomic_DNA"/>
</dbReference>
<sequence length="358" mass="39226">MNRISITTCALCMSLAASAQVNYTIKGTASGMDGQTVYLNDAENSQTTAMDSVIISNNAFTFKGTQPKVCFATVSAGRARTTLILEDGTVNVSLNSPGKATGTPTNDILEACNEKINAFNSEYKALRQQASELKEEDKAKMLELEKKWEDVSNRQTAVVKECINQNLNNIVGAQLLRRFESSLSSEEVTKILAAASPVMKENGYTQAVIKHQVAMKRAEVGQKYTDVKMKDVNGQEVALSDYIGKGKYVLIDFWASWCGPCRGEMPHVKAAYEKFAPKGFEVVGISLDSKKEAWMKGIKDLGITWPQMSDLKGWKCEGAAVYGIRAIPATLLVDPNGMIIGKNLRGEEIEKKLNEVLK</sequence>
<dbReference type="CDD" id="cd02966">
    <property type="entry name" value="TlpA_like_family"/>
    <property type="match status" value="1"/>
</dbReference>
<dbReference type="Proteomes" id="UP000501780">
    <property type="component" value="Chromosome"/>
</dbReference>
<keyword evidence="4" id="KW-0676">Redox-active center</keyword>
<comment type="subcellular location">
    <subcellularLocation>
        <location evidence="1">Cell envelope</location>
    </subcellularLocation>
</comment>
<feature type="coiled-coil region" evidence="5">
    <location>
        <begin position="109"/>
        <end position="147"/>
    </location>
</feature>
<evidence type="ECO:0000256" key="1">
    <source>
        <dbReference type="ARBA" id="ARBA00004196"/>
    </source>
</evidence>
<feature type="chain" id="PRO_5026284633" evidence="6">
    <location>
        <begin position="20"/>
        <end position="358"/>
    </location>
</feature>
<dbReference type="InterPro" id="IPR000866">
    <property type="entry name" value="AhpC/TSA"/>
</dbReference>
<dbReference type="PROSITE" id="PS51352">
    <property type="entry name" value="THIOREDOXIN_2"/>
    <property type="match status" value="1"/>
</dbReference>